<dbReference type="AlphaFoldDB" id="A0A8T0MGE2"/>
<evidence type="ECO:0000256" key="12">
    <source>
        <dbReference type="SAM" id="Coils"/>
    </source>
</evidence>
<dbReference type="Proteomes" id="UP000823388">
    <property type="component" value="Chromosome 9N"/>
</dbReference>
<comment type="function">
    <text evidence="9">Probable transcription factor.</text>
</comment>
<dbReference type="GO" id="GO:0003677">
    <property type="term" value="F:DNA binding"/>
    <property type="evidence" value="ECO:0007669"/>
    <property type="project" value="UniProtKB-UniRule"/>
</dbReference>
<dbReference type="Pfam" id="PF00046">
    <property type="entry name" value="Homeodomain"/>
    <property type="match status" value="1"/>
</dbReference>
<keyword evidence="7" id="KW-0804">Transcription</keyword>
<dbReference type="GO" id="GO:0003700">
    <property type="term" value="F:DNA-binding transcription factor activity"/>
    <property type="evidence" value="ECO:0007669"/>
    <property type="project" value="InterPro"/>
</dbReference>
<feature type="region of interest" description="Disordered" evidence="13">
    <location>
        <begin position="1"/>
        <end position="27"/>
    </location>
</feature>
<dbReference type="EMBL" id="CM029054">
    <property type="protein sequence ID" value="KAG2536431.1"/>
    <property type="molecule type" value="Genomic_DNA"/>
</dbReference>
<gene>
    <name evidence="16" type="ORF">PVAP13_9NG188400</name>
</gene>
<dbReference type="InterPro" id="IPR002913">
    <property type="entry name" value="START_lipid-bd_dom"/>
</dbReference>
<feature type="compositionally biased region" description="Polar residues" evidence="13">
    <location>
        <begin position="143"/>
        <end position="152"/>
    </location>
</feature>
<evidence type="ECO:0000256" key="1">
    <source>
        <dbReference type="ARBA" id="ARBA00004123"/>
    </source>
</evidence>
<keyword evidence="5 10" id="KW-0238">DNA-binding</keyword>
<dbReference type="InterPro" id="IPR023393">
    <property type="entry name" value="START-like_dom_sf"/>
</dbReference>
<evidence type="ECO:0000256" key="6">
    <source>
        <dbReference type="ARBA" id="ARBA00023155"/>
    </source>
</evidence>
<feature type="DNA-binding region" description="Homeobox" evidence="10">
    <location>
        <begin position="26"/>
        <end position="89"/>
    </location>
</feature>
<dbReference type="SUPFAM" id="SSF55961">
    <property type="entry name" value="Bet v1-like"/>
    <property type="match status" value="1"/>
</dbReference>
<evidence type="ECO:0000313" key="17">
    <source>
        <dbReference type="Proteomes" id="UP000823388"/>
    </source>
</evidence>
<dbReference type="GO" id="GO:0005634">
    <property type="term" value="C:nucleus"/>
    <property type="evidence" value="ECO:0007669"/>
    <property type="project" value="UniProtKB-SubCell"/>
</dbReference>
<dbReference type="SMART" id="SM00234">
    <property type="entry name" value="START"/>
    <property type="match status" value="1"/>
</dbReference>
<dbReference type="InterPro" id="IPR009057">
    <property type="entry name" value="Homeodomain-like_sf"/>
</dbReference>
<organism evidence="16 17">
    <name type="scientific">Panicum virgatum</name>
    <name type="common">Blackwell switchgrass</name>
    <dbReference type="NCBI Taxonomy" id="38727"/>
    <lineage>
        <taxon>Eukaryota</taxon>
        <taxon>Viridiplantae</taxon>
        <taxon>Streptophyta</taxon>
        <taxon>Embryophyta</taxon>
        <taxon>Tracheophyta</taxon>
        <taxon>Spermatophyta</taxon>
        <taxon>Magnoliopsida</taxon>
        <taxon>Liliopsida</taxon>
        <taxon>Poales</taxon>
        <taxon>Poaceae</taxon>
        <taxon>PACMAD clade</taxon>
        <taxon>Panicoideae</taxon>
        <taxon>Panicodae</taxon>
        <taxon>Paniceae</taxon>
        <taxon>Panicinae</taxon>
        <taxon>Panicum</taxon>
        <taxon>Panicum sect. Hiantes</taxon>
    </lineage>
</organism>
<dbReference type="Pfam" id="PF08670">
    <property type="entry name" value="MEKHLA"/>
    <property type="match status" value="1"/>
</dbReference>
<dbReference type="FunFam" id="1.10.10.60:FF:000197">
    <property type="entry name" value="Homeobox-leucine zipper protein REVOLUTA"/>
    <property type="match status" value="1"/>
</dbReference>
<feature type="compositionally biased region" description="Low complexity" evidence="13">
    <location>
        <begin position="153"/>
        <end position="170"/>
    </location>
</feature>
<feature type="domain" description="Homeobox" evidence="14">
    <location>
        <begin position="24"/>
        <end position="88"/>
    </location>
</feature>
<evidence type="ECO:0000313" key="16">
    <source>
        <dbReference type="EMBL" id="KAG2536431.1"/>
    </source>
</evidence>
<dbReference type="Gene3D" id="1.10.10.60">
    <property type="entry name" value="Homeodomain-like"/>
    <property type="match status" value="1"/>
</dbReference>
<evidence type="ECO:0000256" key="4">
    <source>
        <dbReference type="ARBA" id="ARBA00023054"/>
    </source>
</evidence>
<comment type="caution">
    <text evidence="16">The sequence shown here is derived from an EMBL/GenBank/DDBJ whole genome shotgun (WGS) entry which is preliminary data.</text>
</comment>
<keyword evidence="6 10" id="KW-0371">Homeobox</keyword>
<dbReference type="Gene3D" id="3.30.530.20">
    <property type="match status" value="1"/>
</dbReference>
<keyword evidence="4 12" id="KW-0175">Coiled coil</keyword>
<dbReference type="SUPFAM" id="SSF46689">
    <property type="entry name" value="Homeodomain-like"/>
    <property type="match status" value="1"/>
</dbReference>
<evidence type="ECO:0000256" key="8">
    <source>
        <dbReference type="ARBA" id="ARBA00023242"/>
    </source>
</evidence>
<feature type="domain" description="START" evidence="15">
    <location>
        <begin position="178"/>
        <end position="330"/>
    </location>
</feature>
<evidence type="ECO:0000259" key="15">
    <source>
        <dbReference type="PROSITE" id="PS50848"/>
    </source>
</evidence>
<protein>
    <submittedName>
        <fullName evidence="16">Uncharacterized protein</fullName>
    </submittedName>
</protein>
<accession>A0A8T0MGE2</accession>
<keyword evidence="3" id="KW-0805">Transcription regulation</keyword>
<evidence type="ECO:0000256" key="10">
    <source>
        <dbReference type="PROSITE-ProRule" id="PRU00108"/>
    </source>
</evidence>
<dbReference type="GO" id="GO:0008289">
    <property type="term" value="F:lipid binding"/>
    <property type="evidence" value="ECO:0007669"/>
    <property type="project" value="InterPro"/>
</dbReference>
<evidence type="ECO:0000256" key="11">
    <source>
        <dbReference type="RuleBase" id="RU000682"/>
    </source>
</evidence>
<dbReference type="PROSITE" id="PS50071">
    <property type="entry name" value="HOMEOBOX_2"/>
    <property type="match status" value="1"/>
</dbReference>
<evidence type="ECO:0000256" key="13">
    <source>
        <dbReference type="SAM" id="MobiDB-lite"/>
    </source>
</evidence>
<dbReference type="PROSITE" id="PS50848">
    <property type="entry name" value="START"/>
    <property type="match status" value="1"/>
</dbReference>
<feature type="coiled-coil region" evidence="12">
    <location>
        <begin position="98"/>
        <end position="125"/>
    </location>
</feature>
<comment type="subcellular location">
    <subcellularLocation>
        <location evidence="1 10 11">Nucleus</location>
    </subcellularLocation>
</comment>
<dbReference type="InterPro" id="IPR013978">
    <property type="entry name" value="MEKHLA"/>
</dbReference>
<evidence type="ECO:0000256" key="5">
    <source>
        <dbReference type="ARBA" id="ARBA00023125"/>
    </source>
</evidence>
<evidence type="ECO:0000256" key="3">
    <source>
        <dbReference type="ARBA" id="ARBA00023015"/>
    </source>
</evidence>
<sequence length="818" mass="88894">MAAAMVVVGGGKDRSSPGGGGAPQVDTGKYVRYTPEQVEALERVYSECPKPSSLRRQQLIRECPILSNIEPKQIKVWFQNRRCREKQRKEASRLQTVNRKLTAMNKLLMEENDRLQKQVSRLVYENGYMRQQLHNPSVATTDTSCESVVTSGQHHQQQNAAAPRPQRDANNPAGLLAIAEETLAEFLSKATGTAVDWVQMVGMKPGPDSIGIIAVSHNCSGVAARACGLVSLEPTKTYAPTTLAAPRDFWTLRYTSGLEDGSLVICERSLTQSTGGPSGPNTPNFVRAEVLPSGYLIRPCEGGGSMIHIVDHVDLDAWSVPEVLRPLYESPKILAQKTTIAALRHIRQIAHESSGEMPYGGGRQPAVLRTFSQRLSRGFNDAVNGFPDDGWSLMSSDGSEDVTIAINSSPNKLVGSHVNSSQLFSAIEGGILCAKASMLLQNVPPALLVRFLREHRSEWADPGVDAYSAAALRASPYAVPGLRASGFMGSQVILPLAHTLEHEEFLEVIRLEGHSLCHDEVVLSRDMYLLQLCSGVDENAAGACAQLVFAPIDESFADDAPLLPSGFRVIPLDAKTDPPSGTRTLDLASTLEVGSGGTTRASSDASSTCNTRSVLTIAFQFSYENHLRESVAAMARQYVRTVVASVQRVAMAIAPSRLGGQLEMKQTPESPEAHTLARWIGRSYRFHTGAELLRADTQCTDASLKALWQHSDSIMCCSLKAAPVFTFANQAGLDMLETTLIALQDISLEKILDDDGRKALCTEYPKIMQQGFAYLPGGVCVSSMGRPVSYEQAVAWKVLSDDDTPHCLAFMFVNWSFV</sequence>
<dbReference type="CDD" id="cd00086">
    <property type="entry name" value="homeodomain"/>
    <property type="match status" value="1"/>
</dbReference>
<feature type="region of interest" description="Disordered" evidence="13">
    <location>
        <begin position="143"/>
        <end position="170"/>
    </location>
</feature>
<evidence type="ECO:0000256" key="9">
    <source>
        <dbReference type="ARBA" id="ARBA00037260"/>
    </source>
</evidence>
<evidence type="ECO:0000256" key="7">
    <source>
        <dbReference type="ARBA" id="ARBA00023163"/>
    </source>
</evidence>
<dbReference type="SMART" id="SM00389">
    <property type="entry name" value="HOX"/>
    <property type="match status" value="1"/>
</dbReference>
<name>A0A8T0MGE2_PANVG</name>
<dbReference type="PANTHER" id="PTHR45950:SF7">
    <property type="entry name" value="HOMEOBOX-LEUCINE ZIPPER PROTEIN ATHB-14"/>
    <property type="match status" value="1"/>
</dbReference>
<evidence type="ECO:0000259" key="14">
    <source>
        <dbReference type="PROSITE" id="PS50071"/>
    </source>
</evidence>
<keyword evidence="17" id="KW-1185">Reference proteome</keyword>
<dbReference type="Pfam" id="PF01852">
    <property type="entry name" value="START"/>
    <property type="match status" value="1"/>
</dbReference>
<dbReference type="InterPro" id="IPR001356">
    <property type="entry name" value="HD"/>
</dbReference>
<dbReference type="CDD" id="cd14686">
    <property type="entry name" value="bZIP"/>
    <property type="match status" value="1"/>
</dbReference>
<comment type="similarity">
    <text evidence="2">Belongs to the HD-ZIP homeobox family. Class III subfamily.</text>
</comment>
<keyword evidence="8 10" id="KW-0539">Nucleus</keyword>
<dbReference type="PANTHER" id="PTHR45950">
    <property type="entry name" value="HOMEOBOX-LEUCINE ZIPPER PROTEIN ATHB-14"/>
    <property type="match status" value="1"/>
</dbReference>
<proteinExistence type="inferred from homology"/>
<reference evidence="16" key="1">
    <citation type="submission" date="2020-05" db="EMBL/GenBank/DDBJ databases">
        <title>WGS assembly of Panicum virgatum.</title>
        <authorList>
            <person name="Lovell J.T."/>
            <person name="Jenkins J."/>
            <person name="Shu S."/>
            <person name="Juenger T.E."/>
            <person name="Schmutz J."/>
        </authorList>
    </citation>
    <scope>NUCLEOTIDE SEQUENCE</scope>
    <source>
        <strain evidence="16">AP13</strain>
    </source>
</reference>
<dbReference type="InterPro" id="IPR044830">
    <property type="entry name" value="HD-Zip_III"/>
</dbReference>
<evidence type="ECO:0000256" key="2">
    <source>
        <dbReference type="ARBA" id="ARBA00010338"/>
    </source>
</evidence>